<dbReference type="OrthoDB" id="3034721at2"/>
<evidence type="ECO:0000313" key="2">
    <source>
        <dbReference type="EMBL" id="TCV09288.1"/>
    </source>
</evidence>
<dbReference type="Proteomes" id="UP000295433">
    <property type="component" value="Unassembled WGS sequence"/>
</dbReference>
<dbReference type="AlphaFoldDB" id="A0A4V2VTY5"/>
<organism evidence="2 3">
    <name type="scientific">Samsonia erythrinae</name>
    <dbReference type="NCBI Taxonomy" id="160434"/>
    <lineage>
        <taxon>Bacteria</taxon>
        <taxon>Pseudomonadati</taxon>
        <taxon>Pseudomonadota</taxon>
        <taxon>Gammaproteobacteria</taxon>
        <taxon>Enterobacterales</taxon>
        <taxon>Pectobacteriaceae</taxon>
        <taxon>Samsonia</taxon>
    </lineage>
</organism>
<gene>
    <name evidence="2" type="ORF">EDC54_101818</name>
</gene>
<accession>A0A4V2VTY5</accession>
<comment type="caution">
    <text evidence="2">The sequence shown here is derived from an EMBL/GenBank/DDBJ whole genome shotgun (WGS) entry which is preliminary data.</text>
</comment>
<feature type="transmembrane region" description="Helical" evidence="1">
    <location>
        <begin position="41"/>
        <end position="57"/>
    </location>
</feature>
<sequence>MENLPAILRYTPYWVWGVLAYLLYAGVSASRPRLQSPARMLVVPTAFMVWGVSAIFHSRLLPFAATGGFLLALAVGLGIGWKTGIASGTYQPEARCFQRTGSWWPLLLMLLTFFSRFCFSVQLVRFPALALDPAFCLLSGAASGITAGIFSGVSLRLLNEMRKTNAAFSRRV</sequence>
<proteinExistence type="predicted"/>
<dbReference type="Pfam" id="PF20327">
    <property type="entry name" value="DUF6622"/>
    <property type="match status" value="1"/>
</dbReference>
<feature type="transmembrane region" description="Helical" evidence="1">
    <location>
        <begin position="130"/>
        <end position="153"/>
    </location>
</feature>
<name>A0A4V2VTY5_9GAMM</name>
<evidence type="ECO:0000313" key="3">
    <source>
        <dbReference type="Proteomes" id="UP000295433"/>
    </source>
</evidence>
<evidence type="ECO:0000256" key="1">
    <source>
        <dbReference type="SAM" id="Phobius"/>
    </source>
</evidence>
<keyword evidence="1" id="KW-1133">Transmembrane helix</keyword>
<dbReference type="EMBL" id="SMBY01000001">
    <property type="protein sequence ID" value="TCV09288.1"/>
    <property type="molecule type" value="Genomic_DNA"/>
</dbReference>
<dbReference type="RefSeq" id="WP_132453419.1">
    <property type="nucleotide sequence ID" value="NZ_JAWIZJ010000001.1"/>
</dbReference>
<reference evidence="2 3" key="1">
    <citation type="submission" date="2019-03" db="EMBL/GenBank/DDBJ databases">
        <title>Genomic Encyclopedia of Type Strains, Phase IV (KMG-IV): sequencing the most valuable type-strain genomes for metagenomic binning, comparative biology and taxonomic classification.</title>
        <authorList>
            <person name="Goeker M."/>
        </authorList>
    </citation>
    <scope>NUCLEOTIDE SEQUENCE [LARGE SCALE GENOMIC DNA]</scope>
    <source>
        <strain evidence="2 3">DSM 16730</strain>
    </source>
</reference>
<protein>
    <recommendedName>
        <fullName evidence="4">DUF1453 domain-containing protein</fullName>
    </recommendedName>
</protein>
<feature type="transmembrane region" description="Helical" evidence="1">
    <location>
        <begin position="63"/>
        <end position="81"/>
    </location>
</feature>
<evidence type="ECO:0008006" key="4">
    <source>
        <dbReference type="Google" id="ProtNLM"/>
    </source>
</evidence>
<feature type="transmembrane region" description="Helical" evidence="1">
    <location>
        <begin position="12"/>
        <end position="29"/>
    </location>
</feature>
<keyword evidence="1" id="KW-0812">Transmembrane</keyword>
<keyword evidence="1" id="KW-0472">Membrane</keyword>
<keyword evidence="3" id="KW-1185">Reference proteome</keyword>
<feature type="transmembrane region" description="Helical" evidence="1">
    <location>
        <begin position="102"/>
        <end position="124"/>
    </location>
</feature>
<dbReference type="InterPro" id="IPR046730">
    <property type="entry name" value="DUF6622"/>
</dbReference>